<dbReference type="PANTHER" id="PTHR41260">
    <property type="entry name" value="PROTEIN ECSC"/>
    <property type="match status" value="1"/>
</dbReference>
<proteinExistence type="predicted"/>
<dbReference type="OrthoDB" id="1425703at2"/>
<comment type="caution">
    <text evidence="1">The sequence shown here is derived from an EMBL/GenBank/DDBJ whole genome shotgun (WGS) entry which is preliminary data.</text>
</comment>
<sequence length="209" mass="21913">MAQTELTQGKMMQLLDWSYEKALNGLPGTPDAFELANSYLRKHSSVEKSVDALIRMQNTKAATSGFLTGLGGIITLPVAIPANVASVIYVQMRMVAAIAVMGGYDLKDDQVKTLVFVALAGNGAADILKQTGIHFGQKAAISAIKKIPGAVITKINQKVGFRLLTKFGEKGVVNLVKVVPVLGGIVGGTVDLASTTAVGKAAKKIFIEG</sequence>
<name>A0A5J5HQW0_9BACI</name>
<dbReference type="InterPro" id="IPR024787">
    <property type="entry name" value="EcsC"/>
</dbReference>
<dbReference type="PANTHER" id="PTHR41260:SF1">
    <property type="entry name" value="PROTEIN ECSC"/>
    <property type="match status" value="1"/>
</dbReference>
<dbReference type="Proteomes" id="UP000326671">
    <property type="component" value="Unassembled WGS sequence"/>
</dbReference>
<dbReference type="Pfam" id="PF12787">
    <property type="entry name" value="EcsC"/>
    <property type="match status" value="1"/>
</dbReference>
<evidence type="ECO:0000313" key="1">
    <source>
        <dbReference type="EMBL" id="KAA9022036.1"/>
    </source>
</evidence>
<dbReference type="EMBL" id="VYKL01000025">
    <property type="protein sequence ID" value="KAA9022036.1"/>
    <property type="molecule type" value="Genomic_DNA"/>
</dbReference>
<reference evidence="1 2" key="1">
    <citation type="submission" date="2019-09" db="EMBL/GenBank/DDBJ databases">
        <title>Whole genome sequences of isolates from the Mars Exploration Rovers.</title>
        <authorList>
            <person name="Seuylemezian A."/>
            <person name="Vaishampayan P."/>
        </authorList>
    </citation>
    <scope>NUCLEOTIDE SEQUENCE [LARGE SCALE GENOMIC DNA]</scope>
    <source>
        <strain evidence="1 2">MER_TA_151</strain>
    </source>
</reference>
<dbReference type="RefSeq" id="WP_150441031.1">
    <property type="nucleotide sequence ID" value="NZ_VYKL01000025.1"/>
</dbReference>
<protein>
    <submittedName>
        <fullName evidence="1">EcsC family protein</fullName>
    </submittedName>
</protein>
<gene>
    <name evidence="1" type="ORF">F4V44_16065</name>
</gene>
<organism evidence="1 2">
    <name type="scientific">Niallia endozanthoxylica</name>
    <dbReference type="NCBI Taxonomy" id="2036016"/>
    <lineage>
        <taxon>Bacteria</taxon>
        <taxon>Bacillati</taxon>
        <taxon>Bacillota</taxon>
        <taxon>Bacilli</taxon>
        <taxon>Bacillales</taxon>
        <taxon>Bacillaceae</taxon>
        <taxon>Niallia</taxon>
    </lineage>
</organism>
<dbReference type="AlphaFoldDB" id="A0A5J5HQW0"/>
<accession>A0A5J5HQW0</accession>
<evidence type="ECO:0000313" key="2">
    <source>
        <dbReference type="Proteomes" id="UP000326671"/>
    </source>
</evidence>
<keyword evidence="2" id="KW-1185">Reference proteome</keyword>